<accession>A0ABV2CPH8</accession>
<keyword evidence="2" id="KW-1185">Reference proteome</keyword>
<comment type="caution">
    <text evidence="1">The sequence shown here is derived from an EMBL/GenBank/DDBJ whole genome shotgun (WGS) entry which is preliminary data.</text>
</comment>
<dbReference type="PROSITE" id="PS51257">
    <property type="entry name" value="PROKAR_LIPOPROTEIN"/>
    <property type="match status" value="1"/>
</dbReference>
<evidence type="ECO:0000313" key="2">
    <source>
        <dbReference type="Proteomes" id="UP001548590"/>
    </source>
</evidence>
<gene>
    <name evidence="1" type="ORF">ABVT11_08275</name>
</gene>
<name>A0ABV2CPH8_9RHOO</name>
<dbReference type="EMBL" id="JBEWLZ010000004">
    <property type="protein sequence ID" value="MET1489821.1"/>
    <property type="molecule type" value="Genomic_DNA"/>
</dbReference>
<reference evidence="1 2" key="1">
    <citation type="submission" date="2024-07" db="EMBL/GenBank/DDBJ databases">
        <title>Uliginosibacterium paludis KCTC:42655.</title>
        <authorList>
            <person name="Kim M.K."/>
        </authorList>
    </citation>
    <scope>NUCLEOTIDE SEQUENCE [LARGE SCALE GENOMIC DNA]</scope>
    <source>
        <strain evidence="1 2">KCTC 42655</strain>
    </source>
</reference>
<proteinExistence type="predicted"/>
<sequence>MNSKHLIGLAGLATLAACGGGGGEAEGFDLQDAVMIADGRSVSYALPHTGRYSLQLSASTHGVIVEWKNSYSCTTASEAVRSLWQTCLFSRPGELVITNPDAEDARGTELVSLRITGG</sequence>
<dbReference type="Proteomes" id="UP001548590">
    <property type="component" value="Unassembled WGS sequence"/>
</dbReference>
<dbReference type="RefSeq" id="WP_345923074.1">
    <property type="nucleotide sequence ID" value="NZ_JBDIVF010000001.1"/>
</dbReference>
<organism evidence="1 2">
    <name type="scientific">Uliginosibacterium paludis</name>
    <dbReference type="NCBI Taxonomy" id="1615952"/>
    <lineage>
        <taxon>Bacteria</taxon>
        <taxon>Pseudomonadati</taxon>
        <taxon>Pseudomonadota</taxon>
        <taxon>Betaproteobacteria</taxon>
        <taxon>Rhodocyclales</taxon>
        <taxon>Zoogloeaceae</taxon>
        <taxon>Uliginosibacterium</taxon>
    </lineage>
</organism>
<protein>
    <submittedName>
        <fullName evidence="1">Uncharacterized protein</fullName>
    </submittedName>
</protein>
<evidence type="ECO:0000313" key="1">
    <source>
        <dbReference type="EMBL" id="MET1489821.1"/>
    </source>
</evidence>